<evidence type="ECO:0000256" key="12">
    <source>
        <dbReference type="SAM" id="Phobius"/>
    </source>
</evidence>
<keyword evidence="6 12" id="KW-1133">Transmembrane helix</keyword>
<accession>A0AAF0DX80</accession>
<feature type="transmembrane region" description="Helical" evidence="12">
    <location>
        <begin position="33"/>
        <end position="53"/>
    </location>
</feature>
<evidence type="ECO:0000256" key="9">
    <source>
        <dbReference type="ARBA" id="ARBA00023568"/>
    </source>
</evidence>
<name>A0AAF0DX80_9BASI</name>
<comment type="subcellular location">
    <subcellularLocation>
        <location evidence="1 10">Endoplasmic reticulum membrane</location>
        <topology evidence="1 10">Multi-pass membrane protein</topology>
    </subcellularLocation>
</comment>
<feature type="transmembrane region" description="Helical" evidence="12">
    <location>
        <begin position="324"/>
        <end position="347"/>
    </location>
</feature>
<organism evidence="13 14">
    <name type="scientific">Malassezia brasiliensis</name>
    <dbReference type="NCBI Taxonomy" id="1821822"/>
    <lineage>
        <taxon>Eukaryota</taxon>
        <taxon>Fungi</taxon>
        <taxon>Dikarya</taxon>
        <taxon>Basidiomycota</taxon>
        <taxon>Ustilaginomycotina</taxon>
        <taxon>Malasseziomycetes</taxon>
        <taxon>Malasseziales</taxon>
        <taxon>Malasseziaceae</taxon>
        <taxon>Malassezia</taxon>
    </lineage>
</organism>
<feature type="transmembrane region" description="Helical" evidence="12">
    <location>
        <begin position="91"/>
        <end position="110"/>
    </location>
</feature>
<feature type="active site" evidence="11">
    <location>
        <position position="438"/>
    </location>
</feature>
<protein>
    <recommendedName>
        <fullName evidence="10">O-acyltransferase</fullName>
    </recommendedName>
</protein>
<dbReference type="AlphaFoldDB" id="A0AAF0DX80"/>
<evidence type="ECO:0000256" key="8">
    <source>
        <dbReference type="ARBA" id="ARBA00023315"/>
    </source>
</evidence>
<keyword evidence="3 10" id="KW-0808">Transferase</keyword>
<dbReference type="InterPro" id="IPR014371">
    <property type="entry name" value="Oat_ACAT_DAG_ARE"/>
</dbReference>
<evidence type="ECO:0000256" key="4">
    <source>
        <dbReference type="ARBA" id="ARBA00022692"/>
    </source>
</evidence>
<evidence type="ECO:0000256" key="1">
    <source>
        <dbReference type="ARBA" id="ARBA00004477"/>
    </source>
</evidence>
<evidence type="ECO:0000256" key="5">
    <source>
        <dbReference type="ARBA" id="ARBA00022824"/>
    </source>
</evidence>
<evidence type="ECO:0000256" key="2">
    <source>
        <dbReference type="ARBA" id="ARBA00009010"/>
    </source>
</evidence>
<dbReference type="GO" id="GO:0034737">
    <property type="term" value="F:ergosterol O-acyltransferase activity"/>
    <property type="evidence" value="ECO:0007669"/>
    <property type="project" value="TreeGrafter"/>
</dbReference>
<dbReference type="Proteomes" id="UP001216638">
    <property type="component" value="Chromosome 4"/>
</dbReference>
<feature type="transmembrane region" description="Helical" evidence="12">
    <location>
        <begin position="353"/>
        <end position="372"/>
    </location>
</feature>
<comment type="function">
    <text evidence="9">Sterol O-acyltransferase that catalyzes the formation of stery esters.</text>
</comment>
<proteinExistence type="inferred from homology"/>
<keyword evidence="14" id="KW-1185">Reference proteome</keyword>
<keyword evidence="4 12" id="KW-0812">Transmembrane</keyword>
<dbReference type="Pfam" id="PF03062">
    <property type="entry name" value="MBOAT"/>
    <property type="match status" value="1"/>
</dbReference>
<evidence type="ECO:0000256" key="11">
    <source>
        <dbReference type="PIRSR" id="PIRSR000439-1"/>
    </source>
</evidence>
<evidence type="ECO:0000256" key="3">
    <source>
        <dbReference type="ARBA" id="ARBA00022679"/>
    </source>
</evidence>
<dbReference type="GO" id="GO:0005789">
    <property type="term" value="C:endoplasmic reticulum membrane"/>
    <property type="evidence" value="ECO:0007669"/>
    <property type="project" value="UniProtKB-SubCell"/>
</dbReference>
<dbReference type="GO" id="GO:0008204">
    <property type="term" value="P:ergosterol metabolic process"/>
    <property type="evidence" value="ECO:0007669"/>
    <property type="project" value="TreeGrafter"/>
</dbReference>
<keyword evidence="7 10" id="KW-0472">Membrane</keyword>
<dbReference type="PANTHER" id="PTHR10408:SF9">
    <property type="entry name" value="STEROL O-ACYLTRANSFERASE 2-RELATED"/>
    <property type="match status" value="1"/>
</dbReference>
<reference evidence="13" key="1">
    <citation type="submission" date="2023-03" db="EMBL/GenBank/DDBJ databases">
        <title>Mating type loci evolution in Malassezia.</title>
        <authorList>
            <person name="Coelho M.A."/>
        </authorList>
    </citation>
    <scope>NUCLEOTIDE SEQUENCE</scope>
    <source>
        <strain evidence="13">CBS 14135</strain>
    </source>
</reference>
<keyword evidence="5 10" id="KW-0256">Endoplasmic reticulum</keyword>
<dbReference type="InterPro" id="IPR004299">
    <property type="entry name" value="MBOAT_fam"/>
</dbReference>
<dbReference type="EMBL" id="CP119954">
    <property type="protein sequence ID" value="WFC96596.1"/>
    <property type="molecule type" value="Genomic_DNA"/>
</dbReference>
<keyword evidence="8 10" id="KW-0012">Acyltransferase</keyword>
<feature type="transmembrane region" description="Helical" evidence="12">
    <location>
        <begin position="426"/>
        <end position="445"/>
    </location>
</feature>
<evidence type="ECO:0000313" key="14">
    <source>
        <dbReference type="Proteomes" id="UP001216638"/>
    </source>
</evidence>
<evidence type="ECO:0000313" key="13">
    <source>
        <dbReference type="EMBL" id="WFC96596.1"/>
    </source>
</evidence>
<dbReference type="PANTHER" id="PTHR10408">
    <property type="entry name" value="STEROL O-ACYLTRANSFERASE"/>
    <property type="match status" value="1"/>
</dbReference>
<evidence type="ECO:0000256" key="10">
    <source>
        <dbReference type="PIRNR" id="PIRNR000439"/>
    </source>
</evidence>
<feature type="transmembrane region" description="Helical" evidence="12">
    <location>
        <begin position="65"/>
        <end position="85"/>
    </location>
</feature>
<feature type="transmembrane region" description="Helical" evidence="12">
    <location>
        <begin position="481"/>
        <end position="500"/>
    </location>
</feature>
<comment type="similarity">
    <text evidence="2 10">Belongs to the membrane-bound acyltransferase family. Sterol o-acyltransferase subfamily.</text>
</comment>
<gene>
    <name evidence="13" type="primary">ARE2</name>
    <name evidence="13" type="ORF">MBRA1_003257</name>
</gene>
<evidence type="ECO:0000256" key="7">
    <source>
        <dbReference type="ARBA" id="ARBA00023136"/>
    </source>
</evidence>
<evidence type="ECO:0000256" key="6">
    <source>
        <dbReference type="ARBA" id="ARBA00022989"/>
    </source>
</evidence>
<sequence>MALFVLNLFLQSWRTTGELFSTTFATLMSRDAMILALSDAVLVGSTFVTVPFVKILHKYRWRFQGCLVALLWLMHCVLIATVVTWTRVREWPWVQSGFFVMHSFVMIMKVHSYMMLNGIMSDTYNSMEALQKKLTQRLAEFYNTDINEAWARAVRDTNLCSTPSTLASFEENPQDDPFEVWASRSMQTGSSMERAHQWLPRLRNQIPRARSPMPEHQRLVSALNSEKLSDHPKKSDIGCPDHDVHDPHPFMWHPDPTTKRLATEIAQLRELLYNTLDDQGLGPMWPYNVSVANFWDFQLVPSLVYHLQYPRTERVRPEYVLERVFATFGTFFVLYVITVNMIMPVTVDDNNDFLSYLLIFYLMFECICNGFAELTRFADREFYQDWWNSASMDEFSRKWNRPVHHFLLQHVYVTLIFSWGVSKRHAALVTFFFSSVLHEIVMIIVSGKVRGYLFMAQMSQYPLILLAQTKFIKTHRSLGNLLFWVGLMIGFPLLNIAYLVY</sequence>
<dbReference type="PIRSF" id="PIRSF000439">
    <property type="entry name" value="Oat_ACAT_DAG_ARE"/>
    <property type="match status" value="1"/>
</dbReference>